<dbReference type="Proteomes" id="UP000071392">
    <property type="component" value="Unassembled WGS sequence"/>
</dbReference>
<feature type="domain" description="Ice-binding protein C-terminal" evidence="1">
    <location>
        <begin position="176"/>
        <end position="199"/>
    </location>
</feature>
<keyword evidence="3" id="KW-1185">Reference proteome</keyword>
<organism evidence="2 3">
    <name type="scientific">Cephaloticoccus capnophilus</name>
    <dbReference type="NCBI Taxonomy" id="1548208"/>
    <lineage>
        <taxon>Bacteria</taxon>
        <taxon>Pseudomonadati</taxon>
        <taxon>Verrucomicrobiota</taxon>
        <taxon>Opitutia</taxon>
        <taxon>Opitutales</taxon>
        <taxon>Opitutaceae</taxon>
        <taxon>Cephaloticoccus</taxon>
    </lineage>
</organism>
<dbReference type="EMBL" id="LSZP01000009">
    <property type="protein sequence ID" value="KXU37365.1"/>
    <property type="molecule type" value="Genomic_DNA"/>
</dbReference>
<comment type="caution">
    <text evidence="2">The sequence shown here is derived from an EMBL/GenBank/DDBJ whole genome shotgun (WGS) entry which is preliminary data.</text>
</comment>
<evidence type="ECO:0000259" key="1">
    <source>
        <dbReference type="Pfam" id="PF07589"/>
    </source>
</evidence>
<evidence type="ECO:0000313" key="3">
    <source>
        <dbReference type="Proteomes" id="UP000071392"/>
    </source>
</evidence>
<dbReference type="Pfam" id="PF07589">
    <property type="entry name" value="PEP-CTERM"/>
    <property type="match status" value="1"/>
</dbReference>
<dbReference type="AlphaFoldDB" id="A0A139SRY4"/>
<dbReference type="InterPro" id="IPR013424">
    <property type="entry name" value="Ice-binding_C"/>
</dbReference>
<accession>A0A139SRY4</accession>
<name>A0A139SRY4_9BACT</name>
<sequence length="212" mass="23576">MAAVLGGDKSNTFTGPVEVSGQYNVLSLAKTNGAIATRGDIFINNHAKLNTWGTRQIERNSTVRLRDAFFQFADHSDASFIKEECFHKLVAEGKSFLQFNWIGPLGKRFLYLDDLSIDSGAELVVSGWVEGTHFFLVRKTSSGLEDALKRIAFEGYIPGRTHLEHYNEDYWMISGTPEPATYGAGLMLAALGLVCYRRRQKQRSARLAAGAY</sequence>
<protein>
    <recommendedName>
        <fullName evidence="1">Ice-binding protein C-terminal domain-containing protein</fullName>
    </recommendedName>
</protein>
<proteinExistence type="predicted"/>
<reference evidence="2 3" key="1">
    <citation type="submission" date="2016-02" db="EMBL/GenBank/DDBJ databases">
        <authorList>
            <person name="Wen L."/>
            <person name="He K."/>
            <person name="Yang H."/>
        </authorList>
    </citation>
    <scope>NUCLEOTIDE SEQUENCE [LARGE SCALE GENOMIC DNA]</scope>
    <source>
        <strain evidence="2 3">CV41</strain>
    </source>
</reference>
<gene>
    <name evidence="2" type="ORF">AXK12_01815</name>
</gene>
<evidence type="ECO:0000313" key="2">
    <source>
        <dbReference type="EMBL" id="KXU37365.1"/>
    </source>
</evidence>